<evidence type="ECO:0000313" key="4">
    <source>
        <dbReference type="EMBL" id="GIY82233.1"/>
    </source>
</evidence>
<protein>
    <submittedName>
        <fullName evidence="4">Lig_chan-Glu_bd domain-containing protein</fullName>
    </submittedName>
</protein>
<sequence>MSNKIPLHRLFLAMIGGMVQESSILKFKATKSRFLMGSWFIFSMFLSLSYTAVLLSSLTVPLRAGGVRNIEQLAAAISEGRFECHGIRGSSQILILKDSLNEDMRLIGRNIIEKDWMSNNEITRIPEDIEDSVAILGSKTFFHFAYGEERFSTKYILRKRSHTGMSAFL</sequence>
<dbReference type="InterPro" id="IPR001320">
    <property type="entry name" value="Iontro_rcpt_C"/>
</dbReference>
<proteinExistence type="inferred from homology"/>
<dbReference type="Gene3D" id="1.10.287.70">
    <property type="match status" value="1"/>
</dbReference>
<keyword evidence="2" id="KW-0472">Membrane</keyword>
<dbReference type="Pfam" id="PF00060">
    <property type="entry name" value="Lig_chan"/>
    <property type="match status" value="1"/>
</dbReference>
<reference evidence="4 5" key="1">
    <citation type="submission" date="2021-06" db="EMBL/GenBank/DDBJ databases">
        <title>Caerostris extrusa draft genome.</title>
        <authorList>
            <person name="Kono N."/>
            <person name="Arakawa K."/>
        </authorList>
    </citation>
    <scope>NUCLEOTIDE SEQUENCE [LARGE SCALE GENOMIC DNA]</scope>
</reference>
<evidence type="ECO:0000313" key="5">
    <source>
        <dbReference type="Proteomes" id="UP001054945"/>
    </source>
</evidence>
<keyword evidence="5" id="KW-1185">Reference proteome</keyword>
<evidence type="ECO:0000256" key="1">
    <source>
        <dbReference type="ARBA" id="ARBA00008685"/>
    </source>
</evidence>
<comment type="caution">
    <text evidence="4">The sequence shown here is derived from an EMBL/GenBank/DDBJ whole genome shotgun (WGS) entry which is preliminary data.</text>
</comment>
<evidence type="ECO:0000256" key="2">
    <source>
        <dbReference type="SAM" id="Phobius"/>
    </source>
</evidence>
<dbReference type="AlphaFoldDB" id="A0AAV4WL04"/>
<dbReference type="GO" id="GO:0016020">
    <property type="term" value="C:membrane"/>
    <property type="evidence" value="ECO:0007669"/>
    <property type="project" value="InterPro"/>
</dbReference>
<gene>
    <name evidence="4" type="primary">AVEN_226767_1</name>
    <name evidence="4" type="ORF">CEXT_530691</name>
</gene>
<feature type="domain" description="Ionotropic glutamate receptor C-terminal" evidence="3">
    <location>
        <begin position="3"/>
        <end position="75"/>
    </location>
</feature>
<accession>A0AAV4WL04</accession>
<keyword evidence="2" id="KW-1133">Transmembrane helix</keyword>
<organism evidence="4 5">
    <name type="scientific">Caerostris extrusa</name>
    <name type="common">Bark spider</name>
    <name type="synonym">Caerostris bankana</name>
    <dbReference type="NCBI Taxonomy" id="172846"/>
    <lineage>
        <taxon>Eukaryota</taxon>
        <taxon>Metazoa</taxon>
        <taxon>Ecdysozoa</taxon>
        <taxon>Arthropoda</taxon>
        <taxon>Chelicerata</taxon>
        <taxon>Arachnida</taxon>
        <taxon>Araneae</taxon>
        <taxon>Araneomorphae</taxon>
        <taxon>Entelegynae</taxon>
        <taxon>Araneoidea</taxon>
        <taxon>Araneidae</taxon>
        <taxon>Caerostris</taxon>
    </lineage>
</organism>
<dbReference type="Proteomes" id="UP001054945">
    <property type="component" value="Unassembled WGS sequence"/>
</dbReference>
<dbReference type="EMBL" id="BPLR01016224">
    <property type="protein sequence ID" value="GIY82233.1"/>
    <property type="molecule type" value="Genomic_DNA"/>
</dbReference>
<dbReference type="GO" id="GO:0015276">
    <property type="term" value="F:ligand-gated monoatomic ion channel activity"/>
    <property type="evidence" value="ECO:0007669"/>
    <property type="project" value="InterPro"/>
</dbReference>
<name>A0AAV4WL04_CAEEX</name>
<keyword evidence="2" id="KW-0812">Transmembrane</keyword>
<evidence type="ECO:0000259" key="3">
    <source>
        <dbReference type="Pfam" id="PF00060"/>
    </source>
</evidence>
<comment type="similarity">
    <text evidence="1">Belongs to the glutamate-gated ion channel (TC 1.A.10.1) family.</text>
</comment>
<feature type="transmembrane region" description="Helical" evidence="2">
    <location>
        <begin position="34"/>
        <end position="55"/>
    </location>
</feature>